<dbReference type="InterPro" id="IPR003593">
    <property type="entry name" value="AAA+_ATPase"/>
</dbReference>
<dbReference type="InterPro" id="IPR005158">
    <property type="entry name" value="BTAD"/>
</dbReference>
<dbReference type="Pfam" id="PF03704">
    <property type="entry name" value="BTAD"/>
    <property type="match status" value="1"/>
</dbReference>
<feature type="compositionally biased region" description="Low complexity" evidence="7">
    <location>
        <begin position="868"/>
        <end position="879"/>
    </location>
</feature>
<name>A0A4Y3QYR5_STRCI</name>
<dbReference type="PANTHER" id="PTHR35807:SF1">
    <property type="entry name" value="TRANSCRIPTIONAL REGULATOR REDD"/>
    <property type="match status" value="1"/>
</dbReference>
<gene>
    <name evidence="9" type="ORF">SCA03_23380</name>
</gene>
<feature type="compositionally biased region" description="Low complexity" evidence="7">
    <location>
        <begin position="353"/>
        <end position="367"/>
    </location>
</feature>
<keyword evidence="4 6" id="KW-0238">DNA-binding</keyword>
<feature type="compositionally biased region" description="Basic and acidic residues" evidence="7">
    <location>
        <begin position="639"/>
        <end position="702"/>
    </location>
</feature>
<sequence length="953" mass="100353">MRVLGPLELDRDGVSVPLPRGAQRTLLATLALRPGRPVPVGVLAERLWDDRPPASAQVTVRNHVKRLRRLLDPSGRAPAVHFENGGYRLDLDADALDLHRFRARTAQAEATADPDEEARLLREALALWRGPALTDVTSDALHREVVPALAEEYAQAQHRRISLDMRRGAHAEVITELRRLVGEDPLRERFWALLIRALHRTGRQAEALACYEECRRAVADALGVDPSAELRELHRRLLADGAAPPHPPARTSAPPAHTRTPAPPYATAPRDTAPRDTAPPHTAPPHTAPDRQARSNHRAQQPRQLQQPPQVQRARAIQQPRQNQQAGQAQQVQPVHQGRRERQEHGEHRQRAVHAVPAARAAHPAPALRSAQSAQSVPSVRRAATASAQPPGGPPASPVTRPADTLVRPGQLPPDVPHFTGQDRLLAALDEGFAPARGRPAAPAVALVGEAGVGKTALAVHWAHRMRGSFPDGQLYIDLGGHGPHAPLTPGDALAILLAGVYPGSLPEGTAARTALWRSVLADRRMLVVLDNAHDSGQVRPLLPGGDHTVVVTSRNQLRSLVARDGAHRVQVGRLTAGAAAALFGALVGHRRCAAEPEAVAGFVSSAARLPLLLRGAAERVNRHPGALLAELSGTALDGHGRQDGHDAYDGYRNHDAYDGHEAHDADDGHRADESHGSCAGHDGHDGHDGRDSRPAMSRRADGQGTSAAQDDPDEGHGRRADGHTGCQVPGGGGGLGPDPTGGGSATGGPHATSGPARAPAGGMPTDTVQGAARSQSAPAGVPPLVARSYRAVPAEARRLHRLLAARPGRGIDARAAAAAAGLPVPEAARLLDRLAEVHLLLQRAPDAFELDALTAARSRLRTPPPRRAAVGRPPTGAATEGGPVAEHTAAGRTVAEHTAVRRTVAEHAVPGHPLLAAAPARTVPGGGIRPLPARDGTSPQRAVAMPHDGAGR</sequence>
<dbReference type="InterPro" id="IPR001867">
    <property type="entry name" value="OmpR/PhoB-type_DNA-bd"/>
</dbReference>
<dbReference type="AlphaFoldDB" id="A0A4Y3QYR5"/>
<dbReference type="Gene3D" id="1.25.40.10">
    <property type="entry name" value="Tetratricopeptide repeat domain"/>
    <property type="match status" value="1"/>
</dbReference>
<dbReference type="SUPFAM" id="SSF52540">
    <property type="entry name" value="P-loop containing nucleoside triphosphate hydrolases"/>
    <property type="match status" value="1"/>
</dbReference>
<dbReference type="GO" id="GO:0006355">
    <property type="term" value="P:regulation of DNA-templated transcription"/>
    <property type="evidence" value="ECO:0007669"/>
    <property type="project" value="InterPro"/>
</dbReference>
<dbReference type="PANTHER" id="PTHR35807">
    <property type="entry name" value="TRANSCRIPTIONAL REGULATOR REDD-RELATED"/>
    <property type="match status" value="1"/>
</dbReference>
<feature type="region of interest" description="Disordered" evidence="7">
    <location>
        <begin position="911"/>
        <end position="953"/>
    </location>
</feature>
<protein>
    <recommendedName>
        <fullName evidence="8">OmpR/PhoB-type domain-containing protein</fullName>
    </recommendedName>
</protein>
<dbReference type="GO" id="GO:0003677">
    <property type="term" value="F:DNA binding"/>
    <property type="evidence" value="ECO:0007669"/>
    <property type="project" value="UniProtKB-UniRule"/>
</dbReference>
<feature type="compositionally biased region" description="Gly residues" evidence="7">
    <location>
        <begin position="729"/>
        <end position="747"/>
    </location>
</feature>
<dbReference type="SUPFAM" id="SSF46894">
    <property type="entry name" value="C-terminal effector domain of the bipartite response regulators"/>
    <property type="match status" value="1"/>
</dbReference>
<accession>A0A4Y3QYR5</accession>
<dbReference type="CDD" id="cd15831">
    <property type="entry name" value="BTAD"/>
    <property type="match status" value="1"/>
</dbReference>
<dbReference type="InterPro" id="IPR016032">
    <property type="entry name" value="Sig_transdc_resp-reg_C-effctor"/>
</dbReference>
<organism evidence="9 10">
    <name type="scientific">Streptomyces cacaoi</name>
    <dbReference type="NCBI Taxonomy" id="1898"/>
    <lineage>
        <taxon>Bacteria</taxon>
        <taxon>Bacillati</taxon>
        <taxon>Actinomycetota</taxon>
        <taxon>Actinomycetes</taxon>
        <taxon>Kitasatosporales</taxon>
        <taxon>Streptomycetaceae</taxon>
        <taxon>Streptomyces</taxon>
    </lineage>
</organism>
<dbReference type="InterPro" id="IPR011990">
    <property type="entry name" value="TPR-like_helical_dom_sf"/>
</dbReference>
<evidence type="ECO:0000313" key="9">
    <source>
        <dbReference type="EMBL" id="GEB49787.1"/>
    </source>
</evidence>
<feature type="region of interest" description="Disordered" evidence="7">
    <location>
        <begin position="862"/>
        <end position="897"/>
    </location>
</feature>
<dbReference type="InterPro" id="IPR036388">
    <property type="entry name" value="WH-like_DNA-bd_sf"/>
</dbReference>
<evidence type="ECO:0000259" key="8">
    <source>
        <dbReference type="PROSITE" id="PS51755"/>
    </source>
</evidence>
<dbReference type="Gene3D" id="3.40.50.300">
    <property type="entry name" value="P-loop containing nucleotide triphosphate hydrolases"/>
    <property type="match status" value="1"/>
</dbReference>
<feature type="compositionally biased region" description="Low complexity" evidence="7">
    <location>
        <begin position="249"/>
        <end position="260"/>
    </location>
</feature>
<dbReference type="PROSITE" id="PS51755">
    <property type="entry name" value="OMPR_PHOB"/>
    <property type="match status" value="1"/>
</dbReference>
<evidence type="ECO:0000256" key="3">
    <source>
        <dbReference type="ARBA" id="ARBA00023015"/>
    </source>
</evidence>
<feature type="compositionally biased region" description="Low complexity" evidence="7">
    <location>
        <begin position="267"/>
        <end position="280"/>
    </location>
</feature>
<evidence type="ECO:0000256" key="5">
    <source>
        <dbReference type="ARBA" id="ARBA00023163"/>
    </source>
</evidence>
<dbReference type="SUPFAM" id="SSF48452">
    <property type="entry name" value="TPR-like"/>
    <property type="match status" value="1"/>
</dbReference>
<dbReference type="EMBL" id="BJMM01000009">
    <property type="protein sequence ID" value="GEB49787.1"/>
    <property type="molecule type" value="Genomic_DNA"/>
</dbReference>
<feature type="DNA-binding region" description="OmpR/PhoB-type" evidence="6">
    <location>
        <begin position="1"/>
        <end position="91"/>
    </location>
</feature>
<feature type="compositionally biased region" description="Low complexity" evidence="7">
    <location>
        <begin position="298"/>
        <end position="336"/>
    </location>
</feature>
<dbReference type="SMART" id="SM01043">
    <property type="entry name" value="BTAD"/>
    <property type="match status" value="1"/>
</dbReference>
<evidence type="ECO:0000256" key="1">
    <source>
        <dbReference type="ARBA" id="ARBA00005820"/>
    </source>
</evidence>
<dbReference type="Proteomes" id="UP000319210">
    <property type="component" value="Unassembled WGS sequence"/>
</dbReference>
<keyword evidence="3" id="KW-0805">Transcription regulation</keyword>
<feature type="compositionally biased region" description="Basic and acidic residues" evidence="7">
    <location>
        <begin position="338"/>
        <end position="350"/>
    </location>
</feature>
<reference evidence="9 10" key="1">
    <citation type="submission" date="2019-06" db="EMBL/GenBank/DDBJ databases">
        <title>Whole genome shotgun sequence of Streptomyces cacaoi subsp. cacaoi NBRC 12748.</title>
        <authorList>
            <person name="Hosoyama A."/>
            <person name="Uohara A."/>
            <person name="Ohji S."/>
            <person name="Ichikawa N."/>
        </authorList>
    </citation>
    <scope>NUCLEOTIDE SEQUENCE [LARGE SCALE GENOMIC DNA]</scope>
    <source>
        <strain evidence="9 10">NBRC 12748</strain>
    </source>
</reference>
<feature type="region of interest" description="Disordered" evidence="7">
    <location>
        <begin position="636"/>
        <end position="781"/>
    </location>
</feature>
<feature type="domain" description="OmpR/PhoB-type" evidence="8">
    <location>
        <begin position="1"/>
        <end position="91"/>
    </location>
</feature>
<keyword evidence="5" id="KW-0804">Transcription</keyword>
<dbReference type="InterPro" id="IPR027417">
    <property type="entry name" value="P-loop_NTPase"/>
</dbReference>
<proteinExistence type="inferred from homology"/>
<feature type="compositionally biased region" description="Polar residues" evidence="7">
    <location>
        <begin position="767"/>
        <end position="778"/>
    </location>
</feature>
<evidence type="ECO:0000256" key="4">
    <source>
        <dbReference type="ARBA" id="ARBA00023125"/>
    </source>
</evidence>
<feature type="region of interest" description="Disordered" evidence="7">
    <location>
        <begin position="240"/>
        <end position="420"/>
    </location>
</feature>
<dbReference type="InterPro" id="IPR051677">
    <property type="entry name" value="AfsR-DnrI-RedD_regulator"/>
</dbReference>
<comment type="caution">
    <text evidence="9">The sequence shown here is derived from an EMBL/GenBank/DDBJ whole genome shotgun (WGS) entry which is preliminary data.</text>
</comment>
<dbReference type="SMART" id="SM00382">
    <property type="entry name" value="AAA"/>
    <property type="match status" value="1"/>
</dbReference>
<comment type="similarity">
    <text evidence="1">Belongs to the AfsR/DnrI/RedD regulatory family.</text>
</comment>
<evidence type="ECO:0000313" key="10">
    <source>
        <dbReference type="Proteomes" id="UP000319210"/>
    </source>
</evidence>
<dbReference type="Gene3D" id="1.10.10.10">
    <property type="entry name" value="Winged helix-like DNA-binding domain superfamily/Winged helix DNA-binding domain"/>
    <property type="match status" value="1"/>
</dbReference>
<evidence type="ECO:0000256" key="6">
    <source>
        <dbReference type="PROSITE-ProRule" id="PRU01091"/>
    </source>
</evidence>
<dbReference type="Pfam" id="PF00486">
    <property type="entry name" value="Trans_reg_C"/>
    <property type="match status" value="1"/>
</dbReference>
<keyword evidence="2" id="KW-0902">Two-component regulatory system</keyword>
<dbReference type="GO" id="GO:0000160">
    <property type="term" value="P:phosphorelay signal transduction system"/>
    <property type="evidence" value="ECO:0007669"/>
    <property type="project" value="UniProtKB-KW"/>
</dbReference>
<dbReference type="SMART" id="SM00862">
    <property type="entry name" value="Trans_reg_C"/>
    <property type="match status" value="1"/>
</dbReference>
<keyword evidence="10" id="KW-1185">Reference proteome</keyword>
<evidence type="ECO:0000256" key="2">
    <source>
        <dbReference type="ARBA" id="ARBA00023012"/>
    </source>
</evidence>
<evidence type="ECO:0000256" key="7">
    <source>
        <dbReference type="SAM" id="MobiDB-lite"/>
    </source>
</evidence>